<reference evidence="5" key="1">
    <citation type="submission" date="2016-07" db="EMBL/GenBank/DDBJ databases">
        <authorList>
            <person name="Florea S."/>
            <person name="Webb J.S."/>
            <person name="Jaromczyk J."/>
            <person name="Schardl C.L."/>
        </authorList>
    </citation>
    <scope>NUCLEOTIDE SEQUENCE [LARGE SCALE GENOMIC DNA]</scope>
    <source>
        <strain evidence="5">CY1</strain>
    </source>
</reference>
<feature type="transmembrane region" description="Helical" evidence="3">
    <location>
        <begin position="253"/>
        <end position="277"/>
    </location>
</feature>
<dbReference type="RefSeq" id="WP_079409433.1">
    <property type="nucleotide sequence ID" value="NZ_MBTG01000002.1"/>
</dbReference>
<keyword evidence="3" id="KW-0472">Membrane</keyword>
<dbReference type="InterPro" id="IPR036259">
    <property type="entry name" value="MFS_trans_sf"/>
</dbReference>
<dbReference type="Pfam" id="PF07690">
    <property type="entry name" value="MFS_1"/>
    <property type="match status" value="1"/>
</dbReference>
<comment type="caution">
    <text evidence="4">The sequence shown here is derived from an EMBL/GenBank/DDBJ whole genome shotgun (WGS) entry which is preliminary data.</text>
</comment>
<keyword evidence="3" id="KW-0812">Transmembrane</keyword>
<proteinExistence type="predicted"/>
<evidence type="ECO:0000313" key="4">
    <source>
        <dbReference type="EMBL" id="OPH61424.1"/>
    </source>
</evidence>
<name>A0A1V4HRU7_9BACL</name>
<dbReference type="OrthoDB" id="2086294at2"/>
<feature type="transmembrane region" description="Helical" evidence="3">
    <location>
        <begin position="112"/>
        <end position="131"/>
    </location>
</feature>
<dbReference type="EMBL" id="MBTG01000002">
    <property type="protein sequence ID" value="OPH61424.1"/>
    <property type="molecule type" value="Genomic_DNA"/>
</dbReference>
<accession>A0A1V4HRU7</accession>
<dbReference type="GO" id="GO:0005886">
    <property type="term" value="C:plasma membrane"/>
    <property type="evidence" value="ECO:0007669"/>
    <property type="project" value="UniProtKB-SubCell"/>
</dbReference>
<comment type="subcellular location">
    <subcellularLocation>
        <location evidence="1">Cell membrane</location>
        <topology evidence="1">Multi-pass membrane protein</topology>
    </subcellularLocation>
</comment>
<feature type="transmembrane region" description="Helical" evidence="3">
    <location>
        <begin position="202"/>
        <end position="225"/>
    </location>
</feature>
<dbReference type="AlphaFoldDB" id="A0A1V4HRU7"/>
<feature type="transmembrane region" description="Helical" evidence="3">
    <location>
        <begin position="384"/>
        <end position="403"/>
    </location>
</feature>
<gene>
    <name evidence="4" type="ORF">BC351_15630</name>
</gene>
<dbReference type="GO" id="GO:0022857">
    <property type="term" value="F:transmembrane transporter activity"/>
    <property type="evidence" value="ECO:0007669"/>
    <property type="project" value="InterPro"/>
</dbReference>
<feature type="transmembrane region" description="Helical" evidence="3">
    <location>
        <begin position="314"/>
        <end position="332"/>
    </location>
</feature>
<feature type="transmembrane region" description="Helical" evidence="3">
    <location>
        <begin position="172"/>
        <end position="196"/>
    </location>
</feature>
<feature type="transmembrane region" description="Helical" evidence="3">
    <location>
        <begin position="137"/>
        <end position="160"/>
    </location>
</feature>
<dbReference type="PANTHER" id="PTHR23526:SF2">
    <property type="entry name" value="MAJOR FACILITATOR SUPERFAMILY (MFS) PROFILE DOMAIN-CONTAINING PROTEIN"/>
    <property type="match status" value="1"/>
</dbReference>
<evidence type="ECO:0000256" key="1">
    <source>
        <dbReference type="ARBA" id="ARBA00004651"/>
    </source>
</evidence>
<feature type="transmembrane region" description="Helical" evidence="3">
    <location>
        <begin position="338"/>
        <end position="364"/>
    </location>
</feature>
<dbReference type="PANTHER" id="PTHR23526">
    <property type="entry name" value="INTEGRAL MEMBRANE TRANSPORT PROTEIN-RELATED"/>
    <property type="match status" value="1"/>
</dbReference>
<sequence>MPKGQSRQRFGQGKAKDNPAGTYFENRESGAANGQAAVHKGRLDAQAILLLIVHTLFGGANALSGTFVGVYLWKAKNDYALIGWFTLTTHLTMAITFWLAGKWVKEHNKMNCLRAGVFVSAIFYMLVLWMGTSSIHYFVWLGMVQGISAAFFWVAFNVVYFEVTDPDNRDRFNGWVGLLGSGAGILAPWISGLLIVNLGDGTGYRLIFSISLGIFLLGVIISFFLKKRKVEGIYEWLFPLRILRQSETPWKRVSLALVFQGVREGVFGFMIALLVYISTSSEASLGNFVLMTSAVSLVSFWAAGRFIKPRFRKISMFIGALMAVVVILPFFWKMGYATLLIFGLGASLFFPMYSVPMVSAVFDLIGSNEESAKQREEYIVLRELSLNVGRMLGVVLFICVISWSKAPLVINVLLLVIGSSTLFSWYFMKKQLSVIKP</sequence>
<feature type="transmembrane region" description="Helical" evidence="3">
    <location>
        <begin position="409"/>
        <end position="428"/>
    </location>
</feature>
<dbReference type="STRING" id="1469647.BC351_15630"/>
<dbReference type="Proteomes" id="UP000190626">
    <property type="component" value="Unassembled WGS sequence"/>
</dbReference>
<organism evidence="4 5">
    <name type="scientific">Paenibacillus ferrarius</name>
    <dbReference type="NCBI Taxonomy" id="1469647"/>
    <lineage>
        <taxon>Bacteria</taxon>
        <taxon>Bacillati</taxon>
        <taxon>Bacillota</taxon>
        <taxon>Bacilli</taxon>
        <taxon>Bacillales</taxon>
        <taxon>Paenibacillaceae</taxon>
        <taxon>Paenibacillus</taxon>
    </lineage>
</organism>
<dbReference type="Gene3D" id="1.20.1250.20">
    <property type="entry name" value="MFS general substrate transporter like domains"/>
    <property type="match status" value="1"/>
</dbReference>
<evidence type="ECO:0000313" key="5">
    <source>
        <dbReference type="Proteomes" id="UP000190626"/>
    </source>
</evidence>
<feature type="region of interest" description="Disordered" evidence="2">
    <location>
        <begin position="1"/>
        <end position="24"/>
    </location>
</feature>
<evidence type="ECO:0000256" key="2">
    <source>
        <dbReference type="SAM" id="MobiDB-lite"/>
    </source>
</evidence>
<feature type="transmembrane region" description="Helical" evidence="3">
    <location>
        <begin position="48"/>
        <end position="73"/>
    </location>
</feature>
<dbReference type="InterPro" id="IPR011701">
    <property type="entry name" value="MFS"/>
</dbReference>
<dbReference type="SUPFAM" id="SSF103473">
    <property type="entry name" value="MFS general substrate transporter"/>
    <property type="match status" value="1"/>
</dbReference>
<dbReference type="InterPro" id="IPR052528">
    <property type="entry name" value="Sugar_transport-like"/>
</dbReference>
<feature type="transmembrane region" description="Helical" evidence="3">
    <location>
        <begin position="283"/>
        <end position="302"/>
    </location>
</feature>
<evidence type="ECO:0000256" key="3">
    <source>
        <dbReference type="SAM" id="Phobius"/>
    </source>
</evidence>
<protein>
    <submittedName>
        <fullName evidence="4">MFS transporter</fullName>
    </submittedName>
</protein>
<keyword evidence="3" id="KW-1133">Transmembrane helix</keyword>
<feature type="transmembrane region" description="Helical" evidence="3">
    <location>
        <begin position="79"/>
        <end position="100"/>
    </location>
</feature>
<keyword evidence="5" id="KW-1185">Reference proteome</keyword>